<accession>A0A9W9C1J0</accession>
<evidence type="ECO:0000256" key="1">
    <source>
        <dbReference type="SAM" id="MobiDB-lite"/>
    </source>
</evidence>
<protein>
    <submittedName>
        <fullName evidence="3">Uncharacterized protein</fullName>
    </submittedName>
</protein>
<feature type="transmembrane region" description="Helical" evidence="2">
    <location>
        <begin position="357"/>
        <end position="375"/>
    </location>
</feature>
<keyword evidence="4" id="KW-1185">Reference proteome</keyword>
<evidence type="ECO:0000313" key="4">
    <source>
        <dbReference type="Proteomes" id="UP001140562"/>
    </source>
</evidence>
<feature type="transmembrane region" description="Helical" evidence="2">
    <location>
        <begin position="306"/>
        <end position="327"/>
    </location>
</feature>
<feature type="transmembrane region" description="Helical" evidence="2">
    <location>
        <begin position="172"/>
        <end position="201"/>
    </location>
</feature>
<reference evidence="3" key="1">
    <citation type="submission" date="2022-10" db="EMBL/GenBank/DDBJ databases">
        <title>Tapping the CABI collections for fungal endophytes: first genome assemblies for Collariella, Neodidymelliopsis, Ascochyta clinopodiicola, Didymella pomorum, Didymosphaeria variabile, Neocosmospora piperis and Neocucurbitaria cava.</title>
        <authorList>
            <person name="Hill R."/>
        </authorList>
    </citation>
    <scope>NUCLEOTIDE SEQUENCE</scope>
    <source>
        <strain evidence="3">IMI 360193</strain>
    </source>
</reference>
<dbReference type="AlphaFoldDB" id="A0A9W9C1J0"/>
<feature type="transmembrane region" description="Helical" evidence="2">
    <location>
        <begin position="221"/>
        <end position="242"/>
    </location>
</feature>
<feature type="transmembrane region" description="Helical" evidence="2">
    <location>
        <begin position="381"/>
        <end position="404"/>
    </location>
</feature>
<dbReference type="OrthoDB" id="5547497at2759"/>
<evidence type="ECO:0000313" key="3">
    <source>
        <dbReference type="EMBL" id="KAJ4339348.1"/>
    </source>
</evidence>
<name>A0A9W9C1J0_9PLEO</name>
<keyword evidence="2" id="KW-0812">Transmembrane</keyword>
<keyword evidence="2" id="KW-1133">Transmembrane helix</keyword>
<proteinExistence type="predicted"/>
<organism evidence="3 4">
    <name type="scientific">Didymella glomerata</name>
    <dbReference type="NCBI Taxonomy" id="749621"/>
    <lineage>
        <taxon>Eukaryota</taxon>
        <taxon>Fungi</taxon>
        <taxon>Dikarya</taxon>
        <taxon>Ascomycota</taxon>
        <taxon>Pezizomycotina</taxon>
        <taxon>Dothideomycetes</taxon>
        <taxon>Pleosporomycetidae</taxon>
        <taxon>Pleosporales</taxon>
        <taxon>Pleosporineae</taxon>
        <taxon>Didymellaceae</taxon>
        <taxon>Didymella</taxon>
    </lineage>
</organism>
<gene>
    <name evidence="3" type="ORF">N0V87_003285</name>
</gene>
<dbReference type="Proteomes" id="UP001140562">
    <property type="component" value="Unassembled WGS sequence"/>
</dbReference>
<keyword evidence="2" id="KW-0472">Membrane</keyword>
<sequence length="462" mass="50084">MNSFNSRPFARNAAKTFSPAFDYLSNNLRAVQLPSSSKQTSKYSSAAHRRKATNDSLDGIDEDLESNHYSTKNSTMDRRSHSRHGSQEAGLAAPVPLIDINSRSASPNPHAYPRSRSAAQSDDSGNEDDEFELSSIRPLVGGNSRSPYEHGASFAGGGSWKMVLRQGGLGRWLFGTWAGWQVWVGLLVFWTGGCGFGLLLMNRFIMLTGVYKFPFPLTGTYVQLVLTHFLLIGFSSLTRGLASPLRRLGLGAAVAPAIPVAPHGGAFRNTSTKSGAARFLRWLSNGSGGIAGGGLFEFDYSIAKQVLPLAVVFVVKVLLSNFSFAYAPLPVYQLARIGVTPLSLLFSCVLQKDSISAPTLSAALIATLNLLFATLRSNVRVTWESIVAGVFSSVFAALYPILLLRTYRTLLASLTPQSDVLAGYPTRPADDDNREETRAYYRTLHYTSLLSIALLTPIGVKD</sequence>
<dbReference type="EMBL" id="JAPEUV010000023">
    <property type="protein sequence ID" value="KAJ4339348.1"/>
    <property type="molecule type" value="Genomic_DNA"/>
</dbReference>
<feature type="compositionally biased region" description="Low complexity" evidence="1">
    <location>
        <begin position="35"/>
        <end position="45"/>
    </location>
</feature>
<comment type="caution">
    <text evidence="3">The sequence shown here is derived from an EMBL/GenBank/DDBJ whole genome shotgun (WGS) entry which is preliminary data.</text>
</comment>
<feature type="region of interest" description="Disordered" evidence="1">
    <location>
        <begin position="33"/>
        <end position="130"/>
    </location>
</feature>
<evidence type="ECO:0000256" key="2">
    <source>
        <dbReference type="SAM" id="Phobius"/>
    </source>
</evidence>